<organism evidence="2 3">
    <name type="scientific">Rangifer tarandus platyrhynchus</name>
    <name type="common">Svalbard reindeer</name>
    <dbReference type="NCBI Taxonomy" id="3082113"/>
    <lineage>
        <taxon>Eukaryota</taxon>
        <taxon>Metazoa</taxon>
        <taxon>Chordata</taxon>
        <taxon>Craniata</taxon>
        <taxon>Vertebrata</taxon>
        <taxon>Euteleostomi</taxon>
        <taxon>Mammalia</taxon>
        <taxon>Eutheria</taxon>
        <taxon>Laurasiatheria</taxon>
        <taxon>Artiodactyla</taxon>
        <taxon>Ruminantia</taxon>
        <taxon>Pecora</taxon>
        <taxon>Cervidae</taxon>
        <taxon>Odocoileinae</taxon>
        <taxon>Rangifer</taxon>
    </lineage>
</organism>
<keyword evidence="3" id="KW-1185">Reference proteome</keyword>
<dbReference type="EMBL" id="OX459946">
    <property type="protein sequence ID" value="CAI9153471.1"/>
    <property type="molecule type" value="Genomic_DNA"/>
</dbReference>
<name>A0ABN8XZ99_RANTA</name>
<accession>A0ABN8XZ99</accession>
<evidence type="ECO:0000313" key="2">
    <source>
        <dbReference type="EMBL" id="CAI9153471.1"/>
    </source>
</evidence>
<gene>
    <name evidence="2" type="ORF">MRATA1EN1_LOCUS2433</name>
</gene>
<protein>
    <submittedName>
        <fullName evidence="2">Uncharacterized protein</fullName>
    </submittedName>
</protein>
<evidence type="ECO:0000256" key="1">
    <source>
        <dbReference type="SAM" id="MobiDB-lite"/>
    </source>
</evidence>
<sequence length="112" mass="11988">MQQPKPQHAIPRGALARGGRGRERPTGPTPLQPLPEEPSRWKCQLDWQAAAVQGGSGRDLSFPLRAWRHVNPGGWLLTSPQSSVPSPRAPVLGQCLNGGQLLVPLCHPGLVG</sequence>
<reference evidence="2" key="1">
    <citation type="submission" date="2023-04" db="EMBL/GenBank/DDBJ databases">
        <authorList>
            <consortium name="ELIXIR-Norway"/>
        </authorList>
    </citation>
    <scope>NUCLEOTIDE SEQUENCE [LARGE SCALE GENOMIC DNA]</scope>
</reference>
<dbReference type="Proteomes" id="UP001176941">
    <property type="component" value="Chromosome 10"/>
</dbReference>
<evidence type="ECO:0000313" key="3">
    <source>
        <dbReference type="Proteomes" id="UP001176941"/>
    </source>
</evidence>
<feature type="compositionally biased region" description="Pro residues" evidence="1">
    <location>
        <begin position="27"/>
        <end position="36"/>
    </location>
</feature>
<feature type="region of interest" description="Disordered" evidence="1">
    <location>
        <begin position="1"/>
        <end position="38"/>
    </location>
</feature>
<proteinExistence type="predicted"/>